<dbReference type="RefSeq" id="WP_161315391.1">
    <property type="nucleotide sequence ID" value="NZ_WTUW01000002.1"/>
</dbReference>
<dbReference type="NCBIfam" id="TIGR03840">
    <property type="entry name" value="TMPT_Se_Te"/>
    <property type="match status" value="1"/>
</dbReference>
<dbReference type="PIRSF" id="PIRSF023956">
    <property type="entry name" value="Thiopurine_S-methyltransferase"/>
    <property type="match status" value="1"/>
</dbReference>
<evidence type="ECO:0000256" key="3">
    <source>
        <dbReference type="ARBA" id="ARBA00008145"/>
    </source>
</evidence>
<dbReference type="Proteomes" id="UP000476030">
    <property type="component" value="Unassembled WGS sequence"/>
</dbReference>
<dbReference type="InterPro" id="IPR029063">
    <property type="entry name" value="SAM-dependent_MTases_sf"/>
</dbReference>
<dbReference type="InterPro" id="IPR008854">
    <property type="entry name" value="TPMT"/>
</dbReference>
<dbReference type="GO" id="GO:0008119">
    <property type="term" value="F:thiopurine S-methyltransferase activity"/>
    <property type="evidence" value="ECO:0007669"/>
    <property type="project" value="UniProtKB-UniRule"/>
</dbReference>
<dbReference type="AlphaFoldDB" id="A0A6L8W8M7"/>
<proteinExistence type="inferred from homology"/>
<organism evidence="10 11">
    <name type="scientific">Sneathiella litorea</name>
    <dbReference type="NCBI Taxonomy" id="2606216"/>
    <lineage>
        <taxon>Bacteria</taxon>
        <taxon>Pseudomonadati</taxon>
        <taxon>Pseudomonadota</taxon>
        <taxon>Alphaproteobacteria</taxon>
        <taxon>Sneathiellales</taxon>
        <taxon>Sneathiellaceae</taxon>
        <taxon>Sneathiella</taxon>
    </lineage>
</organism>
<dbReference type="InterPro" id="IPR025835">
    <property type="entry name" value="Thiopurine_S-MeTrfase"/>
</dbReference>
<comment type="subcellular location">
    <subcellularLocation>
        <location evidence="2 9">Cytoplasm</location>
    </subcellularLocation>
</comment>
<evidence type="ECO:0000256" key="1">
    <source>
        <dbReference type="ARBA" id="ARBA00000903"/>
    </source>
</evidence>
<comment type="similarity">
    <text evidence="3 9">Belongs to the class I-like SAM-binding methyltransferase superfamily. TPMT family.</text>
</comment>
<dbReference type="NCBIfam" id="NF009732">
    <property type="entry name" value="PRK13255.1"/>
    <property type="match status" value="1"/>
</dbReference>
<feature type="binding site" evidence="9">
    <location>
        <position position="66"/>
    </location>
    <ligand>
        <name>S-adenosyl-L-methionine</name>
        <dbReference type="ChEBI" id="CHEBI:59789"/>
    </ligand>
</feature>
<dbReference type="EMBL" id="WTUW01000002">
    <property type="protein sequence ID" value="MZR30844.1"/>
    <property type="molecule type" value="Genomic_DNA"/>
</dbReference>
<keyword evidence="7 9" id="KW-0808">Transferase</keyword>
<keyword evidence="5 9" id="KW-0963">Cytoplasm</keyword>
<evidence type="ECO:0000313" key="11">
    <source>
        <dbReference type="Proteomes" id="UP000476030"/>
    </source>
</evidence>
<evidence type="ECO:0000256" key="6">
    <source>
        <dbReference type="ARBA" id="ARBA00022603"/>
    </source>
</evidence>
<comment type="catalytic activity">
    <reaction evidence="1 9">
        <text>S-adenosyl-L-methionine + a thiopurine = S-adenosyl-L-homocysteine + a thiopurine S-methylether.</text>
        <dbReference type="EC" id="2.1.1.67"/>
    </reaction>
</comment>
<dbReference type="GO" id="GO:0005737">
    <property type="term" value="C:cytoplasm"/>
    <property type="evidence" value="ECO:0007669"/>
    <property type="project" value="UniProtKB-SubCell"/>
</dbReference>
<evidence type="ECO:0000256" key="9">
    <source>
        <dbReference type="HAMAP-Rule" id="MF_00812"/>
    </source>
</evidence>
<dbReference type="PANTHER" id="PTHR10259">
    <property type="entry name" value="THIOPURINE S-METHYLTRANSFERASE"/>
    <property type="match status" value="1"/>
</dbReference>
<evidence type="ECO:0000256" key="5">
    <source>
        <dbReference type="ARBA" id="ARBA00022490"/>
    </source>
</evidence>
<evidence type="ECO:0000256" key="8">
    <source>
        <dbReference type="ARBA" id="ARBA00022691"/>
    </source>
</evidence>
<evidence type="ECO:0000313" key="10">
    <source>
        <dbReference type="EMBL" id="MZR30844.1"/>
    </source>
</evidence>
<dbReference type="GO" id="GO:0010038">
    <property type="term" value="P:response to metal ion"/>
    <property type="evidence" value="ECO:0007669"/>
    <property type="project" value="InterPro"/>
</dbReference>
<dbReference type="FunFam" id="3.40.50.150:FF:000101">
    <property type="entry name" value="Thiopurine S-methyltransferase"/>
    <property type="match status" value="1"/>
</dbReference>
<dbReference type="Pfam" id="PF05724">
    <property type="entry name" value="TPMT"/>
    <property type="match status" value="1"/>
</dbReference>
<evidence type="ECO:0000256" key="4">
    <source>
        <dbReference type="ARBA" id="ARBA00011905"/>
    </source>
</evidence>
<dbReference type="SUPFAM" id="SSF53335">
    <property type="entry name" value="S-adenosyl-L-methionine-dependent methyltransferases"/>
    <property type="match status" value="1"/>
</dbReference>
<keyword evidence="11" id="KW-1185">Reference proteome</keyword>
<sequence length="212" mass="23744">MEASFWHERWNANEIGFHQNKPNALLEKHFEGLRLLQGDRIFLPLCGKTLDIGWLLSKGYRIAGAELSETAIIQLFEELKVTPAISKVGALTRYSARNIDIFVGDIFKLSTKLLGAVDAVYDRAALVALPEKLRKDYAQHVVEITRNASQLLLTFEYDQSQMAGPPFSVVGETVRKLYGDSHRITLLEKSDVAGGLKGRVVAEEAAWYLEKP</sequence>
<dbReference type="HAMAP" id="MF_00812">
    <property type="entry name" value="Thiopur_methtran"/>
    <property type="match status" value="1"/>
</dbReference>
<dbReference type="EC" id="2.1.1.67" evidence="4 9"/>
<feature type="binding site" evidence="9">
    <location>
        <position position="45"/>
    </location>
    <ligand>
        <name>S-adenosyl-L-methionine</name>
        <dbReference type="ChEBI" id="CHEBI:59789"/>
    </ligand>
</feature>
<protein>
    <recommendedName>
        <fullName evidence="4 9">Thiopurine S-methyltransferase</fullName>
        <ecNumber evidence="4 9">2.1.1.67</ecNumber>
    </recommendedName>
    <alternativeName>
        <fullName evidence="9">Thiopurine methyltransferase</fullName>
    </alternativeName>
</protein>
<gene>
    <name evidence="10" type="primary">tmpT</name>
    <name evidence="9" type="synonym">tpm</name>
    <name evidence="10" type="ORF">GQE98_09380</name>
</gene>
<keyword evidence="6 9" id="KW-0489">Methyltransferase</keyword>
<dbReference type="PANTHER" id="PTHR10259:SF11">
    <property type="entry name" value="THIOPURINE S-METHYLTRANSFERASE"/>
    <property type="match status" value="1"/>
</dbReference>
<evidence type="ECO:0000256" key="7">
    <source>
        <dbReference type="ARBA" id="ARBA00022679"/>
    </source>
</evidence>
<feature type="binding site" evidence="9">
    <location>
        <position position="123"/>
    </location>
    <ligand>
        <name>S-adenosyl-L-methionine</name>
        <dbReference type="ChEBI" id="CHEBI:59789"/>
    </ligand>
</feature>
<name>A0A6L8W8M7_9PROT</name>
<reference evidence="10 11" key="1">
    <citation type="submission" date="2019-12" db="EMBL/GenBank/DDBJ databases">
        <title>Snethiella sp. nov. sp. isolated from sea sand.</title>
        <authorList>
            <person name="Kim J."/>
            <person name="Jeong S.E."/>
            <person name="Jung H.S."/>
            <person name="Jeon C.O."/>
        </authorList>
    </citation>
    <scope>NUCLEOTIDE SEQUENCE [LARGE SCALE GENOMIC DNA]</scope>
    <source>
        <strain evidence="10 11">DP05</strain>
    </source>
</reference>
<dbReference type="PROSITE" id="PS51585">
    <property type="entry name" value="SAM_MT_TPMT"/>
    <property type="match status" value="1"/>
</dbReference>
<dbReference type="GO" id="GO:0032259">
    <property type="term" value="P:methylation"/>
    <property type="evidence" value="ECO:0007669"/>
    <property type="project" value="UniProtKB-KW"/>
</dbReference>
<feature type="binding site" evidence="9">
    <location>
        <position position="10"/>
    </location>
    <ligand>
        <name>S-adenosyl-L-methionine</name>
        <dbReference type="ChEBI" id="CHEBI:59789"/>
    </ligand>
</feature>
<dbReference type="InterPro" id="IPR022474">
    <property type="entry name" value="Thiopur_S-MeTfrase_Se/Te_detox"/>
</dbReference>
<dbReference type="Gene3D" id="3.40.50.150">
    <property type="entry name" value="Vaccinia Virus protein VP39"/>
    <property type="match status" value="1"/>
</dbReference>
<keyword evidence="8 9" id="KW-0949">S-adenosyl-L-methionine</keyword>
<comment type="caution">
    <text evidence="10">The sequence shown here is derived from an EMBL/GenBank/DDBJ whole genome shotgun (WGS) entry which is preliminary data.</text>
</comment>
<accession>A0A6L8W8M7</accession>
<evidence type="ECO:0000256" key="2">
    <source>
        <dbReference type="ARBA" id="ARBA00004496"/>
    </source>
</evidence>